<dbReference type="OrthoDB" id="9808189at2"/>
<dbReference type="PANTHER" id="PTHR30055:SF226">
    <property type="entry name" value="HTH-TYPE TRANSCRIPTIONAL REGULATOR PKSA"/>
    <property type="match status" value="1"/>
</dbReference>
<dbReference type="AlphaFoldDB" id="A0A211ZG11"/>
<organism evidence="7 8">
    <name type="scientific">Inquilinus limosus</name>
    <dbReference type="NCBI Taxonomy" id="171674"/>
    <lineage>
        <taxon>Bacteria</taxon>
        <taxon>Pseudomonadati</taxon>
        <taxon>Pseudomonadota</taxon>
        <taxon>Alphaproteobacteria</taxon>
        <taxon>Rhodospirillales</taxon>
        <taxon>Rhodospirillaceae</taxon>
        <taxon>Inquilinus</taxon>
    </lineage>
</organism>
<dbReference type="GO" id="GO:0003700">
    <property type="term" value="F:DNA-binding transcription factor activity"/>
    <property type="evidence" value="ECO:0007669"/>
    <property type="project" value="TreeGrafter"/>
</dbReference>
<evidence type="ECO:0000259" key="6">
    <source>
        <dbReference type="PROSITE" id="PS50977"/>
    </source>
</evidence>
<keyword evidence="8" id="KW-1185">Reference proteome</keyword>
<proteinExistence type="predicted"/>
<evidence type="ECO:0000256" key="3">
    <source>
        <dbReference type="ARBA" id="ARBA00023125"/>
    </source>
</evidence>
<evidence type="ECO:0000256" key="2">
    <source>
        <dbReference type="ARBA" id="ARBA00023015"/>
    </source>
</evidence>
<evidence type="ECO:0000256" key="1">
    <source>
        <dbReference type="ARBA" id="ARBA00022491"/>
    </source>
</evidence>
<dbReference type="SUPFAM" id="SSF46689">
    <property type="entry name" value="Homeodomain-like"/>
    <property type="match status" value="1"/>
</dbReference>
<accession>A0A211ZG11</accession>
<keyword evidence="1" id="KW-0678">Repressor</keyword>
<dbReference type="InterPro" id="IPR050109">
    <property type="entry name" value="HTH-type_TetR-like_transc_reg"/>
</dbReference>
<dbReference type="SUPFAM" id="SSF48498">
    <property type="entry name" value="Tetracyclin repressor-like, C-terminal domain"/>
    <property type="match status" value="1"/>
</dbReference>
<evidence type="ECO:0000256" key="5">
    <source>
        <dbReference type="PROSITE-ProRule" id="PRU00335"/>
    </source>
</evidence>
<feature type="domain" description="HTH tetR-type" evidence="6">
    <location>
        <begin position="17"/>
        <end position="77"/>
    </location>
</feature>
<keyword evidence="4" id="KW-0804">Transcription</keyword>
<dbReference type="PANTHER" id="PTHR30055">
    <property type="entry name" value="HTH-TYPE TRANSCRIPTIONAL REGULATOR RUTR"/>
    <property type="match status" value="1"/>
</dbReference>
<dbReference type="Proteomes" id="UP000196655">
    <property type="component" value="Unassembled WGS sequence"/>
</dbReference>
<dbReference type="Gene3D" id="1.10.357.10">
    <property type="entry name" value="Tetracycline Repressor, domain 2"/>
    <property type="match status" value="1"/>
</dbReference>
<protein>
    <recommendedName>
        <fullName evidence="6">HTH tetR-type domain-containing protein</fullName>
    </recommendedName>
</protein>
<evidence type="ECO:0000256" key="4">
    <source>
        <dbReference type="ARBA" id="ARBA00023163"/>
    </source>
</evidence>
<name>A0A211ZG11_9PROT</name>
<gene>
    <name evidence="7" type="ORF">BWR60_25925</name>
</gene>
<dbReference type="PROSITE" id="PS50977">
    <property type="entry name" value="HTH_TETR_2"/>
    <property type="match status" value="1"/>
</dbReference>
<dbReference type="Pfam" id="PF13977">
    <property type="entry name" value="TetR_C_6"/>
    <property type="match status" value="1"/>
</dbReference>
<dbReference type="EMBL" id="NHON01000065">
    <property type="protein sequence ID" value="OWJ64211.1"/>
    <property type="molecule type" value="Genomic_DNA"/>
</dbReference>
<reference evidence="8" key="1">
    <citation type="submission" date="2017-05" db="EMBL/GenBank/DDBJ databases">
        <authorList>
            <person name="Macchi M."/>
            <person name="Festa S."/>
            <person name="Coppotelli B.M."/>
            <person name="Morelli I.S."/>
        </authorList>
    </citation>
    <scope>NUCLEOTIDE SEQUENCE [LARGE SCALE GENOMIC DNA]</scope>
    <source>
        <strain evidence="8">I</strain>
    </source>
</reference>
<dbReference type="PRINTS" id="PR00455">
    <property type="entry name" value="HTHTETR"/>
</dbReference>
<dbReference type="STRING" id="1122125.GCA_000423185_05126"/>
<evidence type="ECO:0000313" key="8">
    <source>
        <dbReference type="Proteomes" id="UP000196655"/>
    </source>
</evidence>
<dbReference type="InterPro" id="IPR039538">
    <property type="entry name" value="BetI_C"/>
</dbReference>
<dbReference type="Pfam" id="PF00440">
    <property type="entry name" value="TetR_N"/>
    <property type="match status" value="1"/>
</dbReference>
<sequence>MDPTMSETIAEPLTRREEKRRRILDAAADCFARRGFHGTGMAEICEAAGMSAGNLYRYFPGKEAMIAALVDAEREETAALFREMRDSDDPLAAIITLLERFLTLTTDAAGHRLWLEILSEGARNPQIQAVLDRSDAEVRPALAHLAGRAATLAQADTALDSDQAAVWLLMLIDGFSARVATDPRFDIAAGIAALPAMVRRLLAPGA</sequence>
<keyword evidence="3 5" id="KW-0238">DNA-binding</keyword>
<dbReference type="GO" id="GO:0000976">
    <property type="term" value="F:transcription cis-regulatory region binding"/>
    <property type="evidence" value="ECO:0007669"/>
    <property type="project" value="TreeGrafter"/>
</dbReference>
<dbReference type="InterPro" id="IPR009057">
    <property type="entry name" value="Homeodomain-like_sf"/>
</dbReference>
<evidence type="ECO:0000313" key="7">
    <source>
        <dbReference type="EMBL" id="OWJ64211.1"/>
    </source>
</evidence>
<feature type="DNA-binding region" description="H-T-H motif" evidence="5">
    <location>
        <begin position="40"/>
        <end position="59"/>
    </location>
</feature>
<comment type="caution">
    <text evidence="7">The sequence shown here is derived from an EMBL/GenBank/DDBJ whole genome shotgun (WGS) entry which is preliminary data.</text>
</comment>
<dbReference type="InterPro" id="IPR036271">
    <property type="entry name" value="Tet_transcr_reg_TetR-rel_C_sf"/>
</dbReference>
<dbReference type="InterPro" id="IPR001647">
    <property type="entry name" value="HTH_TetR"/>
</dbReference>
<keyword evidence="2" id="KW-0805">Transcription regulation</keyword>